<comment type="caution">
    <text evidence="1">The sequence shown here is derived from an EMBL/GenBank/DDBJ whole genome shotgun (WGS) entry which is preliminary data.</text>
</comment>
<reference evidence="1 2" key="1">
    <citation type="submission" date="2021-03" db="EMBL/GenBank/DDBJ databases">
        <title>Whole genome shotgun sequence of Actinoplanes toevensis NBRC 105298.</title>
        <authorList>
            <person name="Komaki H."/>
            <person name="Tamura T."/>
        </authorList>
    </citation>
    <scope>NUCLEOTIDE SEQUENCE [LARGE SCALE GENOMIC DNA]</scope>
    <source>
        <strain evidence="1 2">NBRC 105298</strain>
    </source>
</reference>
<accession>A0A919TIL3</accession>
<dbReference type="Proteomes" id="UP000677082">
    <property type="component" value="Unassembled WGS sequence"/>
</dbReference>
<proteinExistence type="predicted"/>
<evidence type="ECO:0000313" key="2">
    <source>
        <dbReference type="Proteomes" id="UP000677082"/>
    </source>
</evidence>
<protein>
    <submittedName>
        <fullName evidence="1">Uncharacterized protein</fullName>
    </submittedName>
</protein>
<dbReference type="EMBL" id="BOQN01000096">
    <property type="protein sequence ID" value="GIM95671.1"/>
    <property type="molecule type" value="Genomic_DNA"/>
</dbReference>
<organism evidence="1 2">
    <name type="scientific">Paractinoplanes toevensis</name>
    <dbReference type="NCBI Taxonomy" id="571911"/>
    <lineage>
        <taxon>Bacteria</taxon>
        <taxon>Bacillati</taxon>
        <taxon>Actinomycetota</taxon>
        <taxon>Actinomycetes</taxon>
        <taxon>Micromonosporales</taxon>
        <taxon>Micromonosporaceae</taxon>
        <taxon>Paractinoplanes</taxon>
    </lineage>
</organism>
<evidence type="ECO:0000313" key="1">
    <source>
        <dbReference type="EMBL" id="GIM95671.1"/>
    </source>
</evidence>
<gene>
    <name evidence="1" type="ORF">Ato02nite_074640</name>
</gene>
<name>A0A919TIL3_9ACTN</name>
<sequence>MLWETVTDHDCELPLTFLMRTAATYPCSQLAGTLSAAEKTSLRGRVVVGAAAGGLVVVFSGTGVCDDGRAEVRLGVGDDDRERERDGDGETTEWVGVGVADVAGASGTCGMDGRATDGWRAASAGPTARTATQTTSMTRTAAAALRTIRAGPRGRAECLAGNGPSLRGSRSARHCTSL</sequence>
<dbReference type="AlphaFoldDB" id="A0A919TIL3"/>
<keyword evidence="2" id="KW-1185">Reference proteome</keyword>